<protein>
    <recommendedName>
        <fullName evidence="3">Integral membrane protein</fullName>
    </recommendedName>
</protein>
<evidence type="ECO:0000256" key="1">
    <source>
        <dbReference type="SAM" id="Phobius"/>
    </source>
</evidence>
<proteinExistence type="predicted"/>
<evidence type="ECO:0008006" key="3">
    <source>
        <dbReference type="Google" id="ProtNLM"/>
    </source>
</evidence>
<dbReference type="AlphaFoldDB" id="A0A1W1E7K6"/>
<feature type="transmembrane region" description="Helical" evidence="1">
    <location>
        <begin position="12"/>
        <end position="35"/>
    </location>
</feature>
<sequence>MRFGSKPLGFVINFLLGVSWALMLIGAVTSFLSFYHTSFVFAVLSAAVGAIPGLVGVLLLEYLITDKEKLNELKKQTALLKKLTKER</sequence>
<evidence type="ECO:0000313" key="2">
    <source>
        <dbReference type="EMBL" id="SFV89837.1"/>
    </source>
</evidence>
<name>A0A1W1E7K6_9ZZZZ</name>
<feature type="transmembrane region" description="Helical" evidence="1">
    <location>
        <begin position="41"/>
        <end position="64"/>
    </location>
</feature>
<keyword evidence="1" id="KW-0812">Transmembrane</keyword>
<keyword evidence="1" id="KW-1133">Transmembrane helix</keyword>
<reference evidence="2" key="1">
    <citation type="submission" date="2016-10" db="EMBL/GenBank/DDBJ databases">
        <authorList>
            <person name="de Groot N.N."/>
        </authorList>
    </citation>
    <scope>NUCLEOTIDE SEQUENCE</scope>
</reference>
<dbReference type="EMBL" id="FPIB01000003">
    <property type="protein sequence ID" value="SFV89837.1"/>
    <property type="molecule type" value="Genomic_DNA"/>
</dbReference>
<gene>
    <name evidence="2" type="ORF">MNB_SV-4-1020</name>
</gene>
<accession>A0A1W1E7K6</accession>
<organism evidence="2">
    <name type="scientific">hydrothermal vent metagenome</name>
    <dbReference type="NCBI Taxonomy" id="652676"/>
    <lineage>
        <taxon>unclassified sequences</taxon>
        <taxon>metagenomes</taxon>
        <taxon>ecological metagenomes</taxon>
    </lineage>
</organism>
<keyword evidence="1" id="KW-0472">Membrane</keyword>